<keyword evidence="1" id="KW-0732">Signal</keyword>
<protein>
    <submittedName>
        <fullName evidence="2">Uncharacterized protein</fullName>
    </submittedName>
</protein>
<evidence type="ECO:0000313" key="2">
    <source>
        <dbReference type="EMBL" id="MBX65502.1"/>
    </source>
</evidence>
<organism evidence="2">
    <name type="scientific">Rhizophora mucronata</name>
    <name type="common">Asiatic mangrove</name>
    <dbReference type="NCBI Taxonomy" id="61149"/>
    <lineage>
        <taxon>Eukaryota</taxon>
        <taxon>Viridiplantae</taxon>
        <taxon>Streptophyta</taxon>
        <taxon>Embryophyta</taxon>
        <taxon>Tracheophyta</taxon>
        <taxon>Spermatophyta</taxon>
        <taxon>Magnoliopsida</taxon>
        <taxon>eudicotyledons</taxon>
        <taxon>Gunneridae</taxon>
        <taxon>Pentapetalae</taxon>
        <taxon>rosids</taxon>
        <taxon>fabids</taxon>
        <taxon>Malpighiales</taxon>
        <taxon>Rhizophoraceae</taxon>
        <taxon>Rhizophora</taxon>
    </lineage>
</organism>
<reference evidence="2" key="1">
    <citation type="submission" date="2018-02" db="EMBL/GenBank/DDBJ databases">
        <title>Rhizophora mucronata_Transcriptome.</title>
        <authorList>
            <person name="Meera S.P."/>
            <person name="Sreeshan A."/>
            <person name="Augustine A."/>
        </authorList>
    </citation>
    <scope>NUCLEOTIDE SEQUENCE</scope>
    <source>
        <tissue evidence="2">Leaf</tissue>
    </source>
</reference>
<feature type="signal peptide" evidence="1">
    <location>
        <begin position="1"/>
        <end position="19"/>
    </location>
</feature>
<dbReference type="AlphaFoldDB" id="A0A2P2QER7"/>
<accession>A0A2P2QER7</accession>
<name>A0A2P2QER7_RHIMU</name>
<evidence type="ECO:0000256" key="1">
    <source>
        <dbReference type="SAM" id="SignalP"/>
    </source>
</evidence>
<sequence length="44" mass="5148">MLQILSFLFIYLLFCRVHQVCVCKRVTFSLASNLRSSSKKKILL</sequence>
<dbReference type="EMBL" id="GGEC01085018">
    <property type="protein sequence ID" value="MBX65502.1"/>
    <property type="molecule type" value="Transcribed_RNA"/>
</dbReference>
<feature type="chain" id="PRO_5015120555" evidence="1">
    <location>
        <begin position="20"/>
        <end position="44"/>
    </location>
</feature>
<proteinExistence type="predicted"/>